<gene>
    <name evidence="9" type="primary">ATP13A2</name>
    <name evidence="9" type="synonym">atp13a2</name>
</gene>
<organism evidence="9 10">
    <name type="scientific">Oncorhynchus kisutch</name>
    <name type="common">Coho salmon</name>
    <name type="synonym">Salmo kisutch</name>
    <dbReference type="NCBI Taxonomy" id="8019"/>
    <lineage>
        <taxon>Eukaryota</taxon>
        <taxon>Metazoa</taxon>
        <taxon>Chordata</taxon>
        <taxon>Craniata</taxon>
        <taxon>Vertebrata</taxon>
        <taxon>Euteleostomi</taxon>
        <taxon>Actinopterygii</taxon>
        <taxon>Neopterygii</taxon>
        <taxon>Teleostei</taxon>
        <taxon>Protacanthopterygii</taxon>
        <taxon>Salmoniformes</taxon>
        <taxon>Salmonidae</taxon>
        <taxon>Salmoninae</taxon>
        <taxon>Oncorhynchus</taxon>
    </lineage>
</organism>
<protein>
    <submittedName>
        <fullName evidence="9">ATPase cation transporting 13A2</fullName>
    </submittedName>
</protein>
<evidence type="ECO:0000256" key="3">
    <source>
        <dbReference type="ARBA" id="ARBA00022741"/>
    </source>
</evidence>
<dbReference type="GO" id="GO:0019829">
    <property type="term" value="F:ATPase-coupled monoatomic cation transmembrane transporter activity"/>
    <property type="evidence" value="ECO:0007669"/>
    <property type="project" value="TreeGrafter"/>
</dbReference>
<dbReference type="GeneTree" id="ENSGT00940000159714"/>
<feature type="domain" description="Cation-transporting P-type ATPase N-terminal" evidence="8">
    <location>
        <begin position="184"/>
        <end position="233"/>
    </location>
</feature>
<keyword evidence="6" id="KW-1278">Translocase</keyword>
<keyword evidence="5" id="KW-0460">Magnesium</keyword>
<dbReference type="GO" id="GO:0006874">
    <property type="term" value="P:intracellular calcium ion homeostasis"/>
    <property type="evidence" value="ECO:0007669"/>
    <property type="project" value="TreeGrafter"/>
</dbReference>
<feature type="transmembrane region" description="Helical" evidence="7">
    <location>
        <begin position="72"/>
        <end position="96"/>
    </location>
</feature>
<evidence type="ECO:0000256" key="1">
    <source>
        <dbReference type="ARBA" id="ARBA00004141"/>
    </source>
</evidence>
<keyword evidence="7" id="KW-1133">Transmembrane helix</keyword>
<dbReference type="AlphaFoldDB" id="A0A8C7I604"/>
<evidence type="ECO:0000259" key="8">
    <source>
        <dbReference type="Pfam" id="PF00690"/>
    </source>
</evidence>
<keyword evidence="3" id="KW-0547">Nucleotide-binding</keyword>
<keyword evidence="7" id="KW-0812">Transmembrane</keyword>
<dbReference type="InterPro" id="IPR004014">
    <property type="entry name" value="ATPase_P-typ_cation-transptr_N"/>
</dbReference>
<dbReference type="GO" id="GO:0031902">
    <property type="term" value="C:late endosome membrane"/>
    <property type="evidence" value="ECO:0007669"/>
    <property type="project" value="TreeGrafter"/>
</dbReference>
<dbReference type="PANTHER" id="PTHR45630:SF2">
    <property type="entry name" value="POLYAMINE-TRANSPORTING ATPASE 13A2"/>
    <property type="match status" value="1"/>
</dbReference>
<feature type="transmembrane region" description="Helical" evidence="7">
    <location>
        <begin position="219"/>
        <end position="235"/>
    </location>
</feature>
<sequence>MTSNLIALSVCVSGCPGVQMGALACLAVSHWVRVVPGSVAGAVSLAPSSRGPCSLQLLSPGLRQYSASEGNVIVMIQCFLVVWEAALELMVLFLIFSQDSFGQQYVVEVLTEELEEGSLESAGSEAEDSSDWRDTVQLHKEEVPLLHYYLFEGLRYIWMARKGAFCRVSVLNEDWTCADIYRFREGLSRLEQNSRRKVYGTNLIDVPVKSFMRLLIEEVLNPFYVFQVFSIALWLTDSYYYYAACIVIISLISICVSLYEIRKQSNTIRSMAQQITNVTVRRSSGGELSLHF</sequence>
<dbReference type="InterPro" id="IPR006544">
    <property type="entry name" value="P-type_TPase_V"/>
</dbReference>
<evidence type="ECO:0000256" key="6">
    <source>
        <dbReference type="ARBA" id="ARBA00022967"/>
    </source>
</evidence>
<evidence type="ECO:0000313" key="9">
    <source>
        <dbReference type="Ensembl" id="ENSOKIP00005067575.1"/>
    </source>
</evidence>
<accession>A0A8C7I604</accession>
<keyword evidence="4" id="KW-0067">ATP-binding</keyword>
<dbReference type="GO" id="GO:0046872">
    <property type="term" value="F:metal ion binding"/>
    <property type="evidence" value="ECO:0007669"/>
    <property type="project" value="UniProtKB-KW"/>
</dbReference>
<evidence type="ECO:0000256" key="5">
    <source>
        <dbReference type="ARBA" id="ARBA00022842"/>
    </source>
</evidence>
<dbReference type="GO" id="GO:0061909">
    <property type="term" value="P:autophagosome-lysosome fusion"/>
    <property type="evidence" value="ECO:0007669"/>
    <property type="project" value="TreeGrafter"/>
</dbReference>
<dbReference type="GO" id="GO:0015203">
    <property type="term" value="F:polyamine transmembrane transporter activity"/>
    <property type="evidence" value="ECO:0007669"/>
    <property type="project" value="TreeGrafter"/>
</dbReference>
<keyword evidence="10" id="KW-1185">Reference proteome</keyword>
<dbReference type="GO" id="GO:0005524">
    <property type="term" value="F:ATP binding"/>
    <property type="evidence" value="ECO:0007669"/>
    <property type="project" value="UniProtKB-KW"/>
</dbReference>
<dbReference type="Proteomes" id="UP000694557">
    <property type="component" value="Unassembled WGS sequence"/>
</dbReference>
<proteinExistence type="predicted"/>
<evidence type="ECO:0000256" key="2">
    <source>
        <dbReference type="ARBA" id="ARBA00022723"/>
    </source>
</evidence>
<reference evidence="9" key="2">
    <citation type="submission" date="2025-09" db="UniProtKB">
        <authorList>
            <consortium name="Ensembl"/>
        </authorList>
    </citation>
    <scope>IDENTIFICATION</scope>
</reference>
<keyword evidence="7" id="KW-0472">Membrane</keyword>
<evidence type="ECO:0000256" key="7">
    <source>
        <dbReference type="SAM" id="Phobius"/>
    </source>
</evidence>
<name>A0A8C7I604_ONCKI</name>
<dbReference type="Pfam" id="PF00690">
    <property type="entry name" value="Cation_ATPase_N"/>
    <property type="match status" value="1"/>
</dbReference>
<dbReference type="GO" id="GO:0140358">
    <property type="term" value="F:P-type transmembrane transporter activity"/>
    <property type="evidence" value="ECO:0007669"/>
    <property type="project" value="InterPro"/>
</dbReference>
<comment type="subcellular location">
    <subcellularLocation>
        <location evidence="1">Membrane</location>
        <topology evidence="1">Multi-pass membrane protein</topology>
    </subcellularLocation>
</comment>
<dbReference type="Ensembl" id="ENSOKIT00005071873.1">
    <property type="protein sequence ID" value="ENSOKIP00005067575.1"/>
    <property type="gene ID" value="ENSOKIG00005028725.1"/>
</dbReference>
<keyword evidence="2" id="KW-0479">Metal-binding</keyword>
<reference evidence="9" key="1">
    <citation type="submission" date="2025-08" db="UniProtKB">
        <authorList>
            <consortium name="Ensembl"/>
        </authorList>
    </citation>
    <scope>IDENTIFICATION</scope>
</reference>
<feature type="transmembrane region" description="Helical" evidence="7">
    <location>
        <begin position="241"/>
        <end position="261"/>
    </location>
</feature>
<dbReference type="InterPro" id="IPR023298">
    <property type="entry name" value="ATPase_P-typ_TM_dom_sf"/>
</dbReference>
<evidence type="ECO:0000313" key="10">
    <source>
        <dbReference type="Proteomes" id="UP000694557"/>
    </source>
</evidence>
<evidence type="ECO:0000256" key="4">
    <source>
        <dbReference type="ARBA" id="ARBA00022840"/>
    </source>
</evidence>
<dbReference type="GO" id="GO:0010821">
    <property type="term" value="P:regulation of mitochondrion organization"/>
    <property type="evidence" value="ECO:0007669"/>
    <property type="project" value="TreeGrafter"/>
</dbReference>
<dbReference type="SUPFAM" id="SSF81665">
    <property type="entry name" value="Calcium ATPase, transmembrane domain M"/>
    <property type="match status" value="1"/>
</dbReference>
<dbReference type="PANTHER" id="PTHR45630">
    <property type="entry name" value="CATION-TRANSPORTING ATPASE-RELATED"/>
    <property type="match status" value="1"/>
</dbReference>
<dbReference type="GO" id="GO:0016243">
    <property type="term" value="P:regulation of autophagosome size"/>
    <property type="evidence" value="ECO:0007669"/>
    <property type="project" value="TreeGrafter"/>
</dbReference>